<gene>
    <name evidence="1" type="ORF">BV25DRAFT_1283768</name>
</gene>
<organism evidence="1 2">
    <name type="scientific">Artomyces pyxidatus</name>
    <dbReference type="NCBI Taxonomy" id="48021"/>
    <lineage>
        <taxon>Eukaryota</taxon>
        <taxon>Fungi</taxon>
        <taxon>Dikarya</taxon>
        <taxon>Basidiomycota</taxon>
        <taxon>Agaricomycotina</taxon>
        <taxon>Agaricomycetes</taxon>
        <taxon>Russulales</taxon>
        <taxon>Auriscalpiaceae</taxon>
        <taxon>Artomyces</taxon>
    </lineage>
</organism>
<evidence type="ECO:0000313" key="1">
    <source>
        <dbReference type="EMBL" id="KAI0058340.1"/>
    </source>
</evidence>
<reference evidence="1" key="2">
    <citation type="journal article" date="2022" name="New Phytol.">
        <title>Evolutionary transition to the ectomycorrhizal habit in the genomes of a hyperdiverse lineage of mushroom-forming fungi.</title>
        <authorList>
            <person name="Looney B."/>
            <person name="Miyauchi S."/>
            <person name="Morin E."/>
            <person name="Drula E."/>
            <person name="Courty P.E."/>
            <person name="Kohler A."/>
            <person name="Kuo A."/>
            <person name="LaButti K."/>
            <person name="Pangilinan J."/>
            <person name="Lipzen A."/>
            <person name="Riley R."/>
            <person name="Andreopoulos W."/>
            <person name="He G."/>
            <person name="Johnson J."/>
            <person name="Nolan M."/>
            <person name="Tritt A."/>
            <person name="Barry K.W."/>
            <person name="Grigoriev I.V."/>
            <person name="Nagy L.G."/>
            <person name="Hibbett D."/>
            <person name="Henrissat B."/>
            <person name="Matheny P.B."/>
            <person name="Labbe J."/>
            <person name="Martin F.M."/>
        </authorList>
    </citation>
    <scope>NUCLEOTIDE SEQUENCE</scope>
    <source>
        <strain evidence="1">HHB10654</strain>
    </source>
</reference>
<dbReference type="EMBL" id="MU277236">
    <property type="protein sequence ID" value="KAI0058340.1"/>
    <property type="molecule type" value="Genomic_DNA"/>
</dbReference>
<keyword evidence="2" id="KW-1185">Reference proteome</keyword>
<name>A0ACB8SPH9_9AGAM</name>
<dbReference type="Proteomes" id="UP000814140">
    <property type="component" value="Unassembled WGS sequence"/>
</dbReference>
<protein>
    <submittedName>
        <fullName evidence="1">Uncharacterized protein</fullName>
    </submittedName>
</protein>
<proteinExistence type="predicted"/>
<sequence length="112" mass="12377">MSWSPVAAGSATLLESSSSGCQKKVVILIEEQRPRGQVLREFRTKRGKSPSCSYGRSPTRFPVLNQVRRFSRICGGSKRRLVRSRGACTMRMSSMGVLVNLGMVPVMSSILR</sequence>
<reference evidence="1" key="1">
    <citation type="submission" date="2021-03" db="EMBL/GenBank/DDBJ databases">
        <authorList>
            <consortium name="DOE Joint Genome Institute"/>
            <person name="Ahrendt S."/>
            <person name="Looney B.P."/>
            <person name="Miyauchi S."/>
            <person name="Morin E."/>
            <person name="Drula E."/>
            <person name="Courty P.E."/>
            <person name="Chicoki N."/>
            <person name="Fauchery L."/>
            <person name="Kohler A."/>
            <person name="Kuo A."/>
            <person name="Labutti K."/>
            <person name="Pangilinan J."/>
            <person name="Lipzen A."/>
            <person name="Riley R."/>
            <person name="Andreopoulos W."/>
            <person name="He G."/>
            <person name="Johnson J."/>
            <person name="Barry K.W."/>
            <person name="Grigoriev I.V."/>
            <person name="Nagy L."/>
            <person name="Hibbett D."/>
            <person name="Henrissat B."/>
            <person name="Matheny P.B."/>
            <person name="Labbe J."/>
            <person name="Martin F."/>
        </authorList>
    </citation>
    <scope>NUCLEOTIDE SEQUENCE</scope>
    <source>
        <strain evidence="1">HHB10654</strain>
    </source>
</reference>
<accession>A0ACB8SPH9</accession>
<comment type="caution">
    <text evidence="1">The sequence shown here is derived from an EMBL/GenBank/DDBJ whole genome shotgun (WGS) entry which is preliminary data.</text>
</comment>
<evidence type="ECO:0000313" key="2">
    <source>
        <dbReference type="Proteomes" id="UP000814140"/>
    </source>
</evidence>